<accession>A0A6J5LSI1</accession>
<reference evidence="1" key="1">
    <citation type="submission" date="2020-04" db="EMBL/GenBank/DDBJ databases">
        <authorList>
            <person name="Chiriac C."/>
            <person name="Salcher M."/>
            <person name="Ghai R."/>
            <person name="Kavagutti S V."/>
        </authorList>
    </citation>
    <scope>NUCLEOTIDE SEQUENCE</scope>
</reference>
<sequence length="312" mass="30145">MSNSFLSVFGPAGGGADATKLPLTGGTLTGALINSTNGAASAPVVSLTGTTFTGGTATTTKPTLVVEPTGTTSTGWSTNGTLIGANAATGFAGNLLDLQLAGISKLKITSAGSIQVPSGGAAGSSYSTYALSVTGGGGGIILGDTNAFGWIGIQPSSATMLAIAPEGLVQSSNAYIGFSSNAYPGFNTLSGDLKLSRAAAATLQLGTSLVSGWISQTFAAAGGRIGTDTNNSPTNTLTIAGSISTGTGTGGNLRLGVYGTNGTSGTAIGTFNTVLTVVAARKVINIAGIPTSSAGLSSGDVYSNAGILTIIA</sequence>
<evidence type="ECO:0000313" key="2">
    <source>
        <dbReference type="EMBL" id="CAB4150790.1"/>
    </source>
</evidence>
<evidence type="ECO:0000313" key="3">
    <source>
        <dbReference type="EMBL" id="CAB4199823.1"/>
    </source>
</evidence>
<protein>
    <submittedName>
        <fullName evidence="1">Uncharacterized protein</fullName>
    </submittedName>
</protein>
<dbReference type="EMBL" id="LR796308">
    <property type="protein sequence ID" value="CAB4135966.1"/>
    <property type="molecule type" value="Genomic_DNA"/>
</dbReference>
<name>A0A6J5LSI1_9CAUD</name>
<gene>
    <name evidence="3" type="ORF">UFOVP1350_38</name>
    <name evidence="1" type="ORF">UFOVP301_43</name>
    <name evidence="2" type="ORF">UFOVP576_29</name>
</gene>
<evidence type="ECO:0000313" key="1">
    <source>
        <dbReference type="EMBL" id="CAB4135966.1"/>
    </source>
</evidence>
<dbReference type="EMBL" id="LR797293">
    <property type="protein sequence ID" value="CAB4199823.1"/>
    <property type="molecule type" value="Genomic_DNA"/>
</dbReference>
<dbReference type="EMBL" id="LR796550">
    <property type="protein sequence ID" value="CAB4150790.1"/>
    <property type="molecule type" value="Genomic_DNA"/>
</dbReference>
<proteinExistence type="predicted"/>
<organism evidence="1">
    <name type="scientific">uncultured Caudovirales phage</name>
    <dbReference type="NCBI Taxonomy" id="2100421"/>
    <lineage>
        <taxon>Viruses</taxon>
        <taxon>Duplodnaviria</taxon>
        <taxon>Heunggongvirae</taxon>
        <taxon>Uroviricota</taxon>
        <taxon>Caudoviricetes</taxon>
        <taxon>Peduoviridae</taxon>
        <taxon>Maltschvirus</taxon>
        <taxon>Maltschvirus maltsch</taxon>
    </lineage>
</organism>